<dbReference type="PANTHER" id="PTHR10773">
    <property type="entry name" value="DNA-DIRECTED RNA POLYMERASES I, II, AND III SUBUNIT RPABC2"/>
    <property type="match status" value="1"/>
</dbReference>
<evidence type="ECO:0000313" key="3">
    <source>
        <dbReference type="Proteomes" id="UP001159363"/>
    </source>
</evidence>
<dbReference type="PANTHER" id="PTHR10773:SF19">
    <property type="match status" value="1"/>
</dbReference>
<keyword evidence="3" id="KW-1185">Reference proteome</keyword>
<comment type="caution">
    <text evidence="2">The sequence shown here is derived from an EMBL/GenBank/DDBJ whole genome shotgun (WGS) entry which is preliminary data.</text>
</comment>
<feature type="domain" description="DUF7869" evidence="1">
    <location>
        <begin position="147"/>
        <end position="238"/>
    </location>
</feature>
<organism evidence="2 3">
    <name type="scientific">Dryococelus australis</name>
    <dbReference type="NCBI Taxonomy" id="614101"/>
    <lineage>
        <taxon>Eukaryota</taxon>
        <taxon>Metazoa</taxon>
        <taxon>Ecdysozoa</taxon>
        <taxon>Arthropoda</taxon>
        <taxon>Hexapoda</taxon>
        <taxon>Insecta</taxon>
        <taxon>Pterygota</taxon>
        <taxon>Neoptera</taxon>
        <taxon>Polyneoptera</taxon>
        <taxon>Phasmatodea</taxon>
        <taxon>Verophasmatodea</taxon>
        <taxon>Anareolatae</taxon>
        <taxon>Phasmatidae</taxon>
        <taxon>Eurycanthinae</taxon>
        <taxon>Dryococelus</taxon>
    </lineage>
</organism>
<dbReference type="InterPro" id="IPR057191">
    <property type="entry name" value="DUF7869"/>
</dbReference>
<name>A0ABQ9GAP9_9NEOP</name>
<protein>
    <recommendedName>
        <fullName evidence="1">DUF7869 domain-containing protein</fullName>
    </recommendedName>
</protein>
<proteinExistence type="predicted"/>
<sequence length="269" mass="31397">MVNSMKKIEPIRRSMRKRANNFVYYLTVNDRKVRVCKTFFLNTLGVSERYAYIAWDKLDELDIVGPDNRGKHSNNITKTSRMKSFPVIESHYLRTQTRRLFRWEFIYFSTVPAVLQTPCGELLVFYYKKTQNVYNFTIFDHASKNGYCYLWNETSGNKGGIEIASCVCVCKYIKATNCKVFIFYSDNCCAQNKNKFLATMYPFATHTSQKAESITHNYFVVGHTQNDGDYMNSCIEKQNKESFEKWPCLCTFTVEWNCAVIQKGMNAIV</sequence>
<dbReference type="Proteomes" id="UP001159363">
    <property type="component" value="Chromosome 12"/>
</dbReference>
<accession>A0ABQ9GAP9</accession>
<gene>
    <name evidence="2" type="ORF">PR048_028490</name>
</gene>
<dbReference type="Pfam" id="PF25273">
    <property type="entry name" value="DUF7869"/>
    <property type="match status" value="1"/>
</dbReference>
<evidence type="ECO:0000313" key="2">
    <source>
        <dbReference type="EMBL" id="KAJ8869499.1"/>
    </source>
</evidence>
<evidence type="ECO:0000259" key="1">
    <source>
        <dbReference type="Pfam" id="PF25273"/>
    </source>
</evidence>
<reference evidence="2 3" key="1">
    <citation type="submission" date="2023-02" db="EMBL/GenBank/DDBJ databases">
        <title>LHISI_Scaffold_Assembly.</title>
        <authorList>
            <person name="Stuart O.P."/>
            <person name="Cleave R."/>
            <person name="Magrath M.J.L."/>
            <person name="Mikheyev A.S."/>
        </authorList>
    </citation>
    <scope>NUCLEOTIDE SEQUENCE [LARGE SCALE GENOMIC DNA]</scope>
    <source>
        <strain evidence="2">Daus_M_001</strain>
        <tissue evidence="2">Leg muscle</tissue>
    </source>
</reference>
<dbReference type="EMBL" id="JARBHB010000013">
    <property type="protein sequence ID" value="KAJ8869499.1"/>
    <property type="molecule type" value="Genomic_DNA"/>
</dbReference>